<evidence type="ECO:0000256" key="2">
    <source>
        <dbReference type="SAM" id="MobiDB-lite"/>
    </source>
</evidence>
<name>A0A1Y1HVG9_KLENI</name>
<dbReference type="PROSITE" id="PS51746">
    <property type="entry name" value="PPM_2"/>
    <property type="match status" value="1"/>
</dbReference>
<dbReference type="EC" id="3.1.3.16" evidence="1"/>
<dbReference type="Gene3D" id="3.60.40.10">
    <property type="entry name" value="PPM-type phosphatase domain"/>
    <property type="match status" value="1"/>
</dbReference>
<organism evidence="4 5">
    <name type="scientific">Klebsormidium nitens</name>
    <name type="common">Green alga</name>
    <name type="synonym">Ulothrix nitens</name>
    <dbReference type="NCBI Taxonomy" id="105231"/>
    <lineage>
        <taxon>Eukaryota</taxon>
        <taxon>Viridiplantae</taxon>
        <taxon>Streptophyta</taxon>
        <taxon>Klebsormidiophyceae</taxon>
        <taxon>Klebsormidiales</taxon>
        <taxon>Klebsormidiaceae</taxon>
        <taxon>Klebsormidium</taxon>
    </lineage>
</organism>
<reference evidence="4 5" key="1">
    <citation type="journal article" date="2014" name="Nat. Commun.">
        <title>Klebsormidium flaccidum genome reveals primary factors for plant terrestrial adaptation.</title>
        <authorList>
            <person name="Hori K."/>
            <person name="Maruyama F."/>
            <person name="Fujisawa T."/>
            <person name="Togashi T."/>
            <person name="Yamamoto N."/>
            <person name="Seo M."/>
            <person name="Sato S."/>
            <person name="Yamada T."/>
            <person name="Mori H."/>
            <person name="Tajima N."/>
            <person name="Moriyama T."/>
            <person name="Ikeuchi M."/>
            <person name="Watanabe M."/>
            <person name="Wada H."/>
            <person name="Kobayashi K."/>
            <person name="Saito M."/>
            <person name="Masuda T."/>
            <person name="Sasaki-Sekimoto Y."/>
            <person name="Mashiguchi K."/>
            <person name="Awai K."/>
            <person name="Shimojima M."/>
            <person name="Masuda S."/>
            <person name="Iwai M."/>
            <person name="Nobusawa T."/>
            <person name="Narise T."/>
            <person name="Kondo S."/>
            <person name="Saito H."/>
            <person name="Sato R."/>
            <person name="Murakawa M."/>
            <person name="Ihara Y."/>
            <person name="Oshima-Yamada Y."/>
            <person name="Ohtaka K."/>
            <person name="Satoh M."/>
            <person name="Sonobe K."/>
            <person name="Ishii M."/>
            <person name="Ohtani R."/>
            <person name="Kanamori-Sato M."/>
            <person name="Honoki R."/>
            <person name="Miyazaki D."/>
            <person name="Mochizuki H."/>
            <person name="Umetsu J."/>
            <person name="Higashi K."/>
            <person name="Shibata D."/>
            <person name="Kamiya Y."/>
            <person name="Sato N."/>
            <person name="Nakamura Y."/>
            <person name="Tabata S."/>
            <person name="Ida S."/>
            <person name="Kurokawa K."/>
            <person name="Ohta H."/>
        </authorList>
    </citation>
    <scope>NUCLEOTIDE SEQUENCE [LARGE SCALE GENOMIC DNA]</scope>
    <source>
        <strain evidence="4 5">NIES-2285</strain>
    </source>
</reference>
<evidence type="ECO:0000256" key="1">
    <source>
        <dbReference type="RuleBase" id="RU366020"/>
    </source>
</evidence>
<sequence>MQSAAALALGREYVLLRHSRCGPSGSPLKAPEGSLSLWPCSRRGGAALHVPSAETCPGVCLAAARRHCHLPDLHGQSRQTAGPGCQARRSLQQTAQVCIGRRGRAHIERLQARELGTGRQGPSASTSAVAALAQEGRSKSEGATEEAVHQLEDHVVESRPLEENETGPVIIRVRECADGSFIFDFGDAAERPEQDPLDAFVRGAPSAEEAPPESIAASTELQASQGVDEAEEDLPVEADAAQSSLTASSEGGSVVESSGPSLRLNSGGSSLPHPAKVEKGGEDAFFCTENGKSSYVGVSDGVGGWATLGINAGLYSRELMYHCQRLAGDDILPRSMLIRAHKMTKATGSATAMVARLRGNRLRVANLGDSGFLLVRDGQVALASTQMQHAFNFPFQIGSKGGDDPDAAKDYEVEVERGDLLILGTDGLHDNLFEREIAEAAAILKSKGVSPQLASQQIAAFAQQRSVLKGGLSPFAVQADAAGYKHLGGKPDDITVVVAYIE</sequence>
<keyword evidence="1" id="KW-0460">Magnesium</keyword>
<keyword evidence="5" id="KW-1185">Reference proteome</keyword>
<comment type="cofactor">
    <cofactor evidence="1">
        <name>Mn(2+)</name>
        <dbReference type="ChEBI" id="CHEBI:29035"/>
    </cofactor>
</comment>
<feature type="compositionally biased region" description="Low complexity" evidence="2">
    <location>
        <begin position="248"/>
        <end position="259"/>
    </location>
</feature>
<keyword evidence="1" id="KW-0378">Hydrolase</keyword>
<dbReference type="SUPFAM" id="SSF81606">
    <property type="entry name" value="PP2C-like"/>
    <property type="match status" value="1"/>
</dbReference>
<evidence type="ECO:0000313" key="5">
    <source>
        <dbReference type="Proteomes" id="UP000054558"/>
    </source>
</evidence>
<comment type="similarity">
    <text evidence="1">Belongs to the PP2C family.</text>
</comment>
<dbReference type="OrthoDB" id="60843at2759"/>
<dbReference type="OMA" id="CADGSIM"/>
<dbReference type="PANTHER" id="PTHR12320">
    <property type="entry name" value="PROTEIN PHOSPHATASE 2C"/>
    <property type="match status" value="1"/>
</dbReference>
<accession>A0A1Y1HVG9</accession>
<dbReference type="SMART" id="SM00331">
    <property type="entry name" value="PP2C_SIG"/>
    <property type="match status" value="1"/>
</dbReference>
<keyword evidence="1" id="KW-0464">Manganese</keyword>
<feature type="region of interest" description="Disordered" evidence="2">
    <location>
        <begin position="203"/>
        <end position="275"/>
    </location>
</feature>
<comment type="catalytic activity">
    <reaction evidence="1">
        <text>O-phospho-L-seryl-[protein] + H2O = L-seryl-[protein] + phosphate</text>
        <dbReference type="Rhea" id="RHEA:20629"/>
        <dbReference type="Rhea" id="RHEA-COMP:9863"/>
        <dbReference type="Rhea" id="RHEA-COMP:11604"/>
        <dbReference type="ChEBI" id="CHEBI:15377"/>
        <dbReference type="ChEBI" id="CHEBI:29999"/>
        <dbReference type="ChEBI" id="CHEBI:43474"/>
        <dbReference type="ChEBI" id="CHEBI:83421"/>
        <dbReference type="EC" id="3.1.3.16"/>
    </reaction>
</comment>
<dbReference type="InterPro" id="IPR039123">
    <property type="entry name" value="PPTC7"/>
</dbReference>
<evidence type="ECO:0000313" key="4">
    <source>
        <dbReference type="EMBL" id="GAQ82630.1"/>
    </source>
</evidence>
<comment type="catalytic activity">
    <reaction evidence="1">
        <text>O-phospho-L-threonyl-[protein] + H2O = L-threonyl-[protein] + phosphate</text>
        <dbReference type="Rhea" id="RHEA:47004"/>
        <dbReference type="Rhea" id="RHEA-COMP:11060"/>
        <dbReference type="Rhea" id="RHEA-COMP:11605"/>
        <dbReference type="ChEBI" id="CHEBI:15377"/>
        <dbReference type="ChEBI" id="CHEBI:30013"/>
        <dbReference type="ChEBI" id="CHEBI:43474"/>
        <dbReference type="ChEBI" id="CHEBI:61977"/>
        <dbReference type="EC" id="3.1.3.16"/>
    </reaction>
</comment>
<comment type="cofactor">
    <cofactor evidence="1">
        <name>Mg(2+)</name>
        <dbReference type="ChEBI" id="CHEBI:18420"/>
    </cofactor>
</comment>
<gene>
    <name evidence="4" type="ORF">KFL_001180090</name>
</gene>
<dbReference type="PANTHER" id="PTHR12320:SF1">
    <property type="entry name" value="PROTEIN PHOSPHATASE PTC7 HOMOLOG"/>
    <property type="match status" value="1"/>
</dbReference>
<feature type="domain" description="PPM-type phosphatase" evidence="3">
    <location>
        <begin position="268"/>
        <end position="501"/>
    </location>
</feature>
<dbReference type="AlphaFoldDB" id="A0A1Y1HVG9"/>
<proteinExistence type="inferred from homology"/>
<dbReference type="Proteomes" id="UP000054558">
    <property type="component" value="Unassembled WGS sequence"/>
</dbReference>
<keyword evidence="1" id="KW-0479">Metal-binding</keyword>
<dbReference type="STRING" id="105231.A0A1Y1HVG9"/>
<dbReference type="SMART" id="SM00332">
    <property type="entry name" value="PP2Cc"/>
    <property type="match status" value="1"/>
</dbReference>
<feature type="compositionally biased region" description="Low complexity" evidence="2">
    <location>
        <begin position="204"/>
        <end position="218"/>
    </location>
</feature>
<protein>
    <recommendedName>
        <fullName evidence="1">Protein phosphatase</fullName>
        <ecNumber evidence="1">3.1.3.16</ecNumber>
    </recommendedName>
</protein>
<dbReference type="EMBL" id="DF237067">
    <property type="protein sequence ID" value="GAQ82630.1"/>
    <property type="molecule type" value="Genomic_DNA"/>
</dbReference>
<dbReference type="InterPro" id="IPR036457">
    <property type="entry name" value="PPM-type-like_dom_sf"/>
</dbReference>
<dbReference type="GO" id="GO:0004722">
    <property type="term" value="F:protein serine/threonine phosphatase activity"/>
    <property type="evidence" value="ECO:0000318"/>
    <property type="project" value="GO_Central"/>
</dbReference>
<dbReference type="InterPro" id="IPR001932">
    <property type="entry name" value="PPM-type_phosphatase-like_dom"/>
</dbReference>
<dbReference type="Pfam" id="PF07228">
    <property type="entry name" value="SpoIIE"/>
    <property type="match status" value="1"/>
</dbReference>
<dbReference type="GO" id="GO:0046872">
    <property type="term" value="F:metal ion binding"/>
    <property type="evidence" value="ECO:0007669"/>
    <property type="project" value="UniProtKB-UniRule"/>
</dbReference>
<evidence type="ECO:0000259" key="3">
    <source>
        <dbReference type="PROSITE" id="PS51746"/>
    </source>
</evidence>
<keyword evidence="1" id="KW-0904">Protein phosphatase</keyword>